<comment type="subcellular location">
    <subcellularLocation>
        <location evidence="1">Membrane</location>
        <topology evidence="1">Multi-pass membrane protein</topology>
    </subcellularLocation>
</comment>
<feature type="transmembrane region" description="Helical" evidence="6">
    <location>
        <begin position="6"/>
        <end position="24"/>
    </location>
</feature>
<reference evidence="8" key="2">
    <citation type="submission" date="2017-09" db="EMBL/GenBank/DDBJ databases">
        <authorList>
            <person name="Perez-Cataluna A."/>
            <person name="Figueras M.J."/>
            <person name="Salas-Masso N."/>
        </authorList>
    </citation>
    <scope>NUCLEOTIDE SEQUENCE</scope>
    <source>
        <strain evidence="8">CECT 7727</strain>
    </source>
</reference>
<organism evidence="7 10">
    <name type="scientific">Malaciobacter marinus</name>
    <dbReference type="NCBI Taxonomy" id="505249"/>
    <lineage>
        <taxon>Bacteria</taxon>
        <taxon>Pseudomonadati</taxon>
        <taxon>Campylobacterota</taxon>
        <taxon>Epsilonproteobacteria</taxon>
        <taxon>Campylobacterales</taxon>
        <taxon>Arcobacteraceae</taxon>
        <taxon>Malaciobacter</taxon>
    </lineage>
</organism>
<keyword evidence="3 6" id="KW-0812">Transmembrane</keyword>
<keyword evidence="9" id="KW-1185">Reference proteome</keyword>
<dbReference type="RefSeq" id="WP_099311400.1">
    <property type="nucleotide sequence ID" value="NZ_CP032101.1"/>
</dbReference>
<dbReference type="InterPro" id="IPR005226">
    <property type="entry name" value="UPF0014_fam"/>
</dbReference>
<evidence type="ECO:0000256" key="4">
    <source>
        <dbReference type="ARBA" id="ARBA00022989"/>
    </source>
</evidence>
<dbReference type="KEGG" id="amar:AMRN_0091"/>
<gene>
    <name evidence="7" type="ORF">AMRN_0091</name>
    <name evidence="8" type="ORF">CPH92_09025</name>
</gene>
<feature type="transmembrane region" description="Helical" evidence="6">
    <location>
        <begin position="61"/>
        <end position="79"/>
    </location>
</feature>
<feature type="transmembrane region" description="Helical" evidence="6">
    <location>
        <begin position="164"/>
        <end position="183"/>
    </location>
</feature>
<feature type="transmembrane region" description="Helical" evidence="6">
    <location>
        <begin position="36"/>
        <end position="55"/>
    </location>
</feature>
<feature type="transmembrane region" description="Helical" evidence="6">
    <location>
        <begin position="123"/>
        <end position="143"/>
    </location>
</feature>
<dbReference type="Proteomes" id="UP000224740">
    <property type="component" value="Unassembled WGS sequence"/>
</dbReference>
<dbReference type="Proteomes" id="UP000264693">
    <property type="component" value="Chromosome"/>
</dbReference>
<evidence type="ECO:0000256" key="3">
    <source>
        <dbReference type="ARBA" id="ARBA00022692"/>
    </source>
</evidence>
<dbReference type="EMBL" id="NXAO01000041">
    <property type="protein sequence ID" value="PHO14986.1"/>
    <property type="molecule type" value="Genomic_DNA"/>
</dbReference>
<evidence type="ECO:0000256" key="6">
    <source>
        <dbReference type="SAM" id="Phobius"/>
    </source>
</evidence>
<protein>
    <submittedName>
        <fullName evidence="7">UPF0014 domain-containing membrane protein, putative permease</fullName>
    </submittedName>
</protein>
<dbReference type="PANTHER" id="PTHR30028">
    <property type="entry name" value="UPF0014 INNER MEMBRANE PROTEIN YBBM-RELATED"/>
    <property type="match status" value="1"/>
</dbReference>
<proteinExistence type="inferred from homology"/>
<sequence length="233" mass="26544">MVTISFLNLSIMLLPLAFVGFFYYRYTSDKKEIAYASLRMVLQLTLIGYVLIFIFKTKDLLIGSFILLFMLVFATFIILRVTKDKSLKNYMHIFIATFISSFIHLFLIIVVVLDLDSLYEPRYVIPIAGMIFANSMNVISLAIERFEKELSRNESFKKAREISFKASMIPQINSLLAVGLVALPGMMTGQILSGVDPLIAVRYQIMIMIMAISSGGMATIFYYILKSKIIFKK</sequence>
<keyword evidence="4 6" id="KW-1133">Transmembrane helix</keyword>
<accession>A0A347TH13</accession>
<evidence type="ECO:0000256" key="1">
    <source>
        <dbReference type="ARBA" id="ARBA00004141"/>
    </source>
</evidence>
<evidence type="ECO:0000256" key="5">
    <source>
        <dbReference type="ARBA" id="ARBA00023136"/>
    </source>
</evidence>
<evidence type="ECO:0000313" key="7">
    <source>
        <dbReference type="EMBL" id="AXX85891.1"/>
    </source>
</evidence>
<name>A0A347TH13_9BACT</name>
<reference evidence="9" key="1">
    <citation type="submission" date="2017-09" db="EMBL/GenBank/DDBJ databases">
        <title>Arcobacter canalis sp. nov., a new species isolated from a water canal contaminated with urban sewage.</title>
        <authorList>
            <person name="Perez-Cataluna A."/>
            <person name="Salas-Masso N."/>
            <person name="Figueras M.J."/>
        </authorList>
    </citation>
    <scope>NUCLEOTIDE SEQUENCE [LARGE SCALE GENOMIC DNA]</scope>
    <source>
        <strain evidence="9">CECT 7727</strain>
    </source>
</reference>
<dbReference type="Pfam" id="PF03649">
    <property type="entry name" value="UPF0014"/>
    <property type="match status" value="1"/>
</dbReference>
<evidence type="ECO:0000313" key="8">
    <source>
        <dbReference type="EMBL" id="PHO14986.1"/>
    </source>
</evidence>
<keyword evidence="5 6" id="KW-0472">Membrane</keyword>
<dbReference type="GO" id="GO:0005886">
    <property type="term" value="C:plasma membrane"/>
    <property type="evidence" value="ECO:0007669"/>
    <property type="project" value="TreeGrafter"/>
</dbReference>
<evidence type="ECO:0000256" key="2">
    <source>
        <dbReference type="ARBA" id="ARBA00005268"/>
    </source>
</evidence>
<reference evidence="7 10" key="3">
    <citation type="submission" date="2018-08" db="EMBL/GenBank/DDBJ databases">
        <title>Complete genome of the Arcobacter marinus type strain JCM 15502.</title>
        <authorList>
            <person name="Miller W.G."/>
            <person name="Yee E."/>
            <person name="Huynh S."/>
            <person name="Parker C.T."/>
        </authorList>
    </citation>
    <scope>NUCLEOTIDE SEQUENCE [LARGE SCALE GENOMIC DNA]</scope>
    <source>
        <strain evidence="7 10">JCM 15502</strain>
    </source>
</reference>
<evidence type="ECO:0000313" key="9">
    <source>
        <dbReference type="Proteomes" id="UP000224740"/>
    </source>
</evidence>
<dbReference type="EMBL" id="CP032101">
    <property type="protein sequence ID" value="AXX85891.1"/>
    <property type="molecule type" value="Genomic_DNA"/>
</dbReference>
<dbReference type="AlphaFoldDB" id="A0A347TH13"/>
<feature type="transmembrane region" description="Helical" evidence="6">
    <location>
        <begin position="203"/>
        <end position="225"/>
    </location>
</feature>
<dbReference type="PANTHER" id="PTHR30028:SF0">
    <property type="entry name" value="PROTEIN ALUMINUM SENSITIVE 3"/>
    <property type="match status" value="1"/>
</dbReference>
<feature type="transmembrane region" description="Helical" evidence="6">
    <location>
        <begin position="91"/>
        <end position="111"/>
    </location>
</feature>
<evidence type="ECO:0000313" key="10">
    <source>
        <dbReference type="Proteomes" id="UP000264693"/>
    </source>
</evidence>
<comment type="similarity">
    <text evidence="2">Belongs to the UPF0014 family.</text>
</comment>